<evidence type="ECO:0000313" key="6">
    <source>
        <dbReference type="Proteomes" id="UP000176498"/>
    </source>
</evidence>
<keyword evidence="2" id="KW-0732">Signal</keyword>
<dbReference type="PANTHER" id="PTHR30483:SF6">
    <property type="entry name" value="PERIPLASMIC BINDING PROTEIN OF ABC TRANSPORTER FOR NATURAL AMINO ACIDS"/>
    <property type="match status" value="1"/>
</dbReference>
<name>A0A1G1XQV7_9BACT</name>
<dbReference type="InterPro" id="IPR051010">
    <property type="entry name" value="BCAA_transport"/>
</dbReference>
<protein>
    <recommendedName>
        <fullName evidence="4">Leucine-binding protein domain-containing protein</fullName>
    </recommendedName>
</protein>
<keyword evidence="3" id="KW-0472">Membrane</keyword>
<evidence type="ECO:0000259" key="4">
    <source>
        <dbReference type="Pfam" id="PF13458"/>
    </source>
</evidence>
<dbReference type="InterPro" id="IPR028081">
    <property type="entry name" value="Leu-bd"/>
</dbReference>
<comment type="similarity">
    <text evidence="1">Belongs to the leucine-binding protein family.</text>
</comment>
<keyword evidence="3" id="KW-1133">Transmembrane helix</keyword>
<dbReference type="EMBL" id="MHHZ01000014">
    <property type="protein sequence ID" value="OGY41737.1"/>
    <property type="molecule type" value="Genomic_DNA"/>
</dbReference>
<proteinExistence type="inferred from homology"/>
<dbReference type="SUPFAM" id="SSF53822">
    <property type="entry name" value="Periplasmic binding protein-like I"/>
    <property type="match status" value="1"/>
</dbReference>
<dbReference type="PANTHER" id="PTHR30483">
    <property type="entry name" value="LEUCINE-SPECIFIC-BINDING PROTEIN"/>
    <property type="match status" value="1"/>
</dbReference>
<dbReference type="Gene3D" id="3.40.50.2300">
    <property type="match status" value="2"/>
</dbReference>
<dbReference type="Pfam" id="PF13458">
    <property type="entry name" value="Peripla_BP_6"/>
    <property type="match status" value="1"/>
</dbReference>
<feature type="transmembrane region" description="Helical" evidence="3">
    <location>
        <begin position="7"/>
        <end position="25"/>
    </location>
</feature>
<dbReference type="Proteomes" id="UP000176498">
    <property type="component" value="Unassembled WGS sequence"/>
</dbReference>
<feature type="domain" description="Leucine-binding protein" evidence="4">
    <location>
        <begin position="33"/>
        <end position="363"/>
    </location>
</feature>
<gene>
    <name evidence="5" type="ORF">A2Y82_02560</name>
</gene>
<comment type="caution">
    <text evidence="5">The sequence shown here is derived from an EMBL/GenBank/DDBJ whole genome shotgun (WGS) entry which is preliminary data.</text>
</comment>
<evidence type="ECO:0000313" key="5">
    <source>
        <dbReference type="EMBL" id="OGY41737.1"/>
    </source>
</evidence>
<evidence type="ECO:0000256" key="1">
    <source>
        <dbReference type="ARBA" id="ARBA00010062"/>
    </source>
</evidence>
<evidence type="ECO:0000256" key="2">
    <source>
        <dbReference type="ARBA" id="ARBA00022729"/>
    </source>
</evidence>
<evidence type="ECO:0000256" key="3">
    <source>
        <dbReference type="SAM" id="Phobius"/>
    </source>
</evidence>
<organism evidence="5 6">
    <name type="scientific">Candidatus Buchananbacteria bacterium RBG_13_36_9</name>
    <dbReference type="NCBI Taxonomy" id="1797530"/>
    <lineage>
        <taxon>Bacteria</taxon>
        <taxon>Candidatus Buchananiibacteriota</taxon>
    </lineage>
</organism>
<reference evidence="5 6" key="1">
    <citation type="journal article" date="2016" name="Nat. Commun.">
        <title>Thousands of microbial genomes shed light on interconnected biogeochemical processes in an aquifer system.</title>
        <authorList>
            <person name="Anantharaman K."/>
            <person name="Brown C.T."/>
            <person name="Hug L.A."/>
            <person name="Sharon I."/>
            <person name="Castelle C.J."/>
            <person name="Probst A.J."/>
            <person name="Thomas B.C."/>
            <person name="Singh A."/>
            <person name="Wilkins M.J."/>
            <person name="Karaoz U."/>
            <person name="Brodie E.L."/>
            <person name="Williams K.H."/>
            <person name="Hubbard S.S."/>
            <person name="Banfield J.F."/>
        </authorList>
    </citation>
    <scope>NUCLEOTIDE SEQUENCE [LARGE SCALE GENOMIC DNA]</scope>
</reference>
<dbReference type="AlphaFoldDB" id="A0A1G1XQV7"/>
<dbReference type="InterPro" id="IPR028082">
    <property type="entry name" value="Peripla_BP_I"/>
</dbReference>
<sequence length="369" mass="40726">MRKTAKILITIAIIVIGFGLILWGIKSGSNAEQIKIGVIEPITGQGAGWGNQAKEGALLAEEKIKNAGGNINIYIEDHQNDPKLALTTFENLVLTKDIDALVSMSSGVMVALSPALDEKQIPTINGGAVTNKLSGISKYEFNIVPLSSQDISYIVDQMIDKFGKNKIAILISNDDFGLSSYETAQKEIAFKNAQIVAYEKYLNTDKDFKTQIMKIKNANPDSLLIAGQAMGLVLKQAKELGLTVPVFSSETFENPDFVKQGGLATEGVIYTGLKLSGDDQAMKNFTEEYKNKYGHEPSLYSYTTYDAVGILYKYLQECNQDKPCVLNKLHNEDYSGLYNSDIKFNDKGELVNPEFYLKTVKDGQFVKYE</sequence>
<keyword evidence="3" id="KW-0812">Transmembrane</keyword>
<accession>A0A1G1XQV7</accession>